<keyword evidence="3" id="KW-1185">Reference proteome</keyword>
<organism evidence="2 3">
    <name type="scientific">Clonorchis sinensis</name>
    <name type="common">Chinese liver fluke</name>
    <dbReference type="NCBI Taxonomy" id="79923"/>
    <lineage>
        <taxon>Eukaryota</taxon>
        <taxon>Metazoa</taxon>
        <taxon>Spiralia</taxon>
        <taxon>Lophotrochozoa</taxon>
        <taxon>Platyhelminthes</taxon>
        <taxon>Trematoda</taxon>
        <taxon>Digenea</taxon>
        <taxon>Opisthorchiida</taxon>
        <taxon>Opisthorchiata</taxon>
        <taxon>Opisthorchiidae</taxon>
        <taxon>Clonorchis</taxon>
    </lineage>
</organism>
<name>A0A8T1MUI4_CLOSI</name>
<proteinExistence type="predicted"/>
<dbReference type="EMBL" id="NIRI02000042">
    <property type="protein sequence ID" value="KAG5452421.1"/>
    <property type="molecule type" value="Genomic_DNA"/>
</dbReference>
<dbReference type="AlphaFoldDB" id="A0A8T1MUI4"/>
<feature type="region of interest" description="Disordered" evidence="1">
    <location>
        <begin position="66"/>
        <end position="86"/>
    </location>
</feature>
<reference evidence="2 3" key="2">
    <citation type="journal article" date="2021" name="Genomics">
        <title>High-quality reference genome for Clonorchis sinensis.</title>
        <authorList>
            <person name="Young N.D."/>
            <person name="Stroehlein A.J."/>
            <person name="Kinkar L."/>
            <person name="Wang T."/>
            <person name="Sohn W.M."/>
            <person name="Chang B.C.H."/>
            <person name="Kaur P."/>
            <person name="Weisz D."/>
            <person name="Dudchenko O."/>
            <person name="Aiden E.L."/>
            <person name="Korhonen P.K."/>
            <person name="Gasser R.B."/>
        </authorList>
    </citation>
    <scope>NUCLEOTIDE SEQUENCE [LARGE SCALE GENOMIC DNA]</scope>
    <source>
        <strain evidence="2">Cs-k2</strain>
    </source>
</reference>
<sequence length="279" mass="30457">MLLVTSGSDLQLPLQILELTCYPLQPHAAALILPDLHHPGIASRPNLPDCDADLCPGDTQTCLTIASPTSPAHDHEPSTSTFGHLPMQPLTLTAPTKFTADRTGAVPHQPLTDTAIVSESTVSYSRPSDLMTLCFSPPKRFLGFKHQLSKPRIIATSPTLTPRDPALFSSSKKMTIPRVVQKYTCGPTHHAGLVLGRVPNPKTPLPNLSPYQAPPPNNPHICLGSLFGNYLLPHSPRLFRSHAQLRSYDPIFPFQGPFHYDRRSGLLFTPKGAHSSQRV</sequence>
<evidence type="ECO:0000313" key="3">
    <source>
        <dbReference type="Proteomes" id="UP000286415"/>
    </source>
</evidence>
<comment type="caution">
    <text evidence="2">The sequence shown here is derived from an EMBL/GenBank/DDBJ whole genome shotgun (WGS) entry which is preliminary data.</text>
</comment>
<gene>
    <name evidence="2" type="ORF">CSKR_201672</name>
</gene>
<reference evidence="2 3" key="1">
    <citation type="journal article" date="2018" name="Biotechnol. Adv.">
        <title>Improved genomic resources and new bioinformatic workflow for the carcinogenic parasite Clonorchis sinensis: Biotechnological implications.</title>
        <authorList>
            <person name="Wang D."/>
            <person name="Korhonen P.K."/>
            <person name="Gasser R.B."/>
            <person name="Young N.D."/>
        </authorList>
    </citation>
    <scope>NUCLEOTIDE SEQUENCE [LARGE SCALE GENOMIC DNA]</scope>
    <source>
        <strain evidence="2">Cs-k2</strain>
    </source>
</reference>
<protein>
    <submittedName>
        <fullName evidence="2">Uncharacterized protein</fullName>
    </submittedName>
</protein>
<evidence type="ECO:0000313" key="2">
    <source>
        <dbReference type="EMBL" id="KAG5452421.1"/>
    </source>
</evidence>
<accession>A0A8T1MUI4</accession>
<dbReference type="Proteomes" id="UP000286415">
    <property type="component" value="Unassembled WGS sequence"/>
</dbReference>
<evidence type="ECO:0000256" key="1">
    <source>
        <dbReference type="SAM" id="MobiDB-lite"/>
    </source>
</evidence>